<gene>
    <name evidence="1" type="ORF">I8Y21_002587</name>
</gene>
<dbReference type="Proteomes" id="UP000856143">
    <property type="component" value="Unassembled WGS sequence"/>
</dbReference>
<comment type="caution">
    <text evidence="1">The sequence shown here is derived from an EMBL/GenBank/DDBJ whole genome shotgun (WGS) entry which is preliminary data.</text>
</comment>
<evidence type="ECO:0000313" key="1">
    <source>
        <dbReference type="EMBL" id="HAT1681909.1"/>
    </source>
</evidence>
<reference evidence="1" key="2">
    <citation type="submission" date="2020-11" db="EMBL/GenBank/DDBJ databases">
        <authorList>
            <consortium name="NCBI Pathogen Detection Project"/>
        </authorList>
    </citation>
    <scope>NUCLEOTIDE SEQUENCE</scope>
    <source>
        <strain evidence="1">R404</strain>
    </source>
</reference>
<name>A0AAN5L8N0_KLEOX</name>
<evidence type="ECO:0000313" key="2">
    <source>
        <dbReference type="Proteomes" id="UP000856143"/>
    </source>
</evidence>
<reference evidence="1" key="1">
    <citation type="journal article" date="2018" name="Genome Biol.">
        <title>SKESA: strategic k-mer extension for scrupulous assemblies.</title>
        <authorList>
            <person name="Souvorov A."/>
            <person name="Agarwala R."/>
            <person name="Lipman D.J."/>
        </authorList>
    </citation>
    <scope>NUCLEOTIDE SEQUENCE</scope>
    <source>
        <strain evidence="1">R404</strain>
    </source>
</reference>
<accession>A0AAN5L8N0</accession>
<dbReference type="EMBL" id="DACSEO010000027">
    <property type="protein sequence ID" value="HAT1681909.1"/>
    <property type="molecule type" value="Genomic_DNA"/>
</dbReference>
<sequence length="63" mass="7182">MSEQLNNFLFDLARQRCLVLLQQLRLESPVAFALSDEFETTGRRFNGFLPLPFSLFASTSAAR</sequence>
<dbReference type="AlphaFoldDB" id="A0AAN5L8N0"/>
<proteinExistence type="predicted"/>
<organism evidence="1 2">
    <name type="scientific">Klebsiella oxytoca</name>
    <dbReference type="NCBI Taxonomy" id="571"/>
    <lineage>
        <taxon>Bacteria</taxon>
        <taxon>Pseudomonadati</taxon>
        <taxon>Pseudomonadota</taxon>
        <taxon>Gammaproteobacteria</taxon>
        <taxon>Enterobacterales</taxon>
        <taxon>Enterobacteriaceae</taxon>
        <taxon>Klebsiella/Raoultella group</taxon>
        <taxon>Klebsiella</taxon>
    </lineage>
</organism>
<protein>
    <submittedName>
        <fullName evidence="1">Uncharacterized protein</fullName>
    </submittedName>
</protein>